<accession>A0A0K8UJ67</accession>
<protein>
    <submittedName>
        <fullName evidence="6">Aldehyde dehydrogenase X, mitochondrial</fullName>
    </submittedName>
</protein>
<dbReference type="Gene3D" id="3.40.309.10">
    <property type="entry name" value="Aldehyde Dehydrogenase, Chain A, domain 2"/>
    <property type="match status" value="1"/>
</dbReference>
<feature type="domain" description="Aldehyde dehydrogenase" evidence="5">
    <location>
        <begin position="42"/>
        <end position="301"/>
    </location>
</feature>
<feature type="non-terminal residue" evidence="6">
    <location>
        <position position="1"/>
    </location>
</feature>
<evidence type="ECO:0000256" key="4">
    <source>
        <dbReference type="RuleBase" id="RU003345"/>
    </source>
</evidence>
<evidence type="ECO:0000256" key="3">
    <source>
        <dbReference type="PROSITE-ProRule" id="PRU10007"/>
    </source>
</evidence>
<dbReference type="SUPFAM" id="SSF53720">
    <property type="entry name" value="ALDH-like"/>
    <property type="match status" value="1"/>
</dbReference>
<dbReference type="FunFam" id="3.40.605.10:FF:000026">
    <property type="entry name" value="Aldehyde dehydrogenase, putative"/>
    <property type="match status" value="1"/>
</dbReference>
<gene>
    <name evidence="6" type="primary">Aldh1b1_2</name>
    <name evidence="6" type="ORF">c2_g5_i5</name>
</gene>
<evidence type="ECO:0000259" key="5">
    <source>
        <dbReference type="Pfam" id="PF00171"/>
    </source>
</evidence>
<dbReference type="OrthoDB" id="310895at2759"/>
<dbReference type="AlphaFoldDB" id="A0A0K8UJ67"/>
<name>A0A0K8UJ67_BACLA</name>
<dbReference type="InterPro" id="IPR016160">
    <property type="entry name" value="Ald_DH_CS_CYS"/>
</dbReference>
<dbReference type="FunFam" id="3.40.605.10:FF:000050">
    <property type="entry name" value="Aldehyde dehydrogenase, mitochondrial"/>
    <property type="match status" value="1"/>
</dbReference>
<reference evidence="6" key="1">
    <citation type="submission" date="2015-06" db="EMBL/GenBank/DDBJ databases">
        <authorList>
            <person name="Hoefler B.C."/>
            <person name="Straight P.D."/>
        </authorList>
    </citation>
    <scope>NUCLEOTIDE SEQUENCE</scope>
</reference>
<dbReference type="InterPro" id="IPR029510">
    <property type="entry name" value="Ald_DH_CS_GLU"/>
</dbReference>
<feature type="active site" evidence="3">
    <location>
        <position position="279"/>
    </location>
</feature>
<dbReference type="EMBL" id="GDHF01025716">
    <property type="protein sequence ID" value="JAI26598.1"/>
    <property type="molecule type" value="Transcribed_RNA"/>
</dbReference>
<dbReference type="InterPro" id="IPR016163">
    <property type="entry name" value="Ald_DH_C"/>
</dbReference>
<sequence length="530" mass="57735">NASVPIRFVLTIKYIKSFILVKMANPNQAPKYTQLFINNEFVDAVSGKKFPTINPATGKLIAQVAEGDKADVDLAVAAAKKAFHRNSEWRKLAPLQRTDLINKFCSLLERDKSLLASLETQDNGKPYADSVFDIDIAIMTFKYYAGWTDKFFGDTIPGGEFIVQTRKEPVGVVGQIIPWNYPILMLAWKWAPALAVGCTIVLKPAEQTPLTALHLAALTKEAGFPAGVINVIPGYGPTAGAAISEHHDIQKVAFTGSAEIGRIIMEAAAKSNLKRVTLELGGKSPVVVFDDADSRAAISSINLFQSIQLFFLLSSLVDLAVDITHEALFSNHGQSCCAGSRTYVHEKIYDKFVAKAVAAAKARKVGNPFDESVKQGPQIDDEMMNKVLGYIESGKQEGAKLQCGGKRIGNVGYFIEPTVFSDVTDKMKIAQEEIFGPVQSIFKFSDMEEIIDRANDVVYGLAAGVITNDINRATKFANNVNAGSVWINCYDAVLPQTPFGGYKQSGIGRELGKDGLDSYLETKTITMKLV</sequence>
<dbReference type="PROSITE" id="PS00687">
    <property type="entry name" value="ALDEHYDE_DEHYDR_GLU"/>
    <property type="match status" value="1"/>
</dbReference>
<keyword evidence="2 4" id="KW-0560">Oxidoreductase</keyword>
<dbReference type="InterPro" id="IPR016162">
    <property type="entry name" value="Ald_DH_N"/>
</dbReference>
<dbReference type="GO" id="GO:0016620">
    <property type="term" value="F:oxidoreductase activity, acting on the aldehyde or oxo group of donors, NAD or NADP as acceptor"/>
    <property type="evidence" value="ECO:0007669"/>
    <property type="project" value="InterPro"/>
</dbReference>
<feature type="domain" description="Aldehyde dehydrogenase" evidence="5">
    <location>
        <begin position="317"/>
        <end position="525"/>
    </location>
</feature>
<evidence type="ECO:0000256" key="1">
    <source>
        <dbReference type="ARBA" id="ARBA00009986"/>
    </source>
</evidence>
<dbReference type="FunFam" id="3.40.309.10:FF:000001">
    <property type="entry name" value="Mitochondrial aldehyde dehydrogenase 2"/>
    <property type="match status" value="1"/>
</dbReference>
<evidence type="ECO:0000313" key="6">
    <source>
        <dbReference type="EMBL" id="JAI26598.1"/>
    </source>
</evidence>
<dbReference type="PROSITE" id="PS00070">
    <property type="entry name" value="ALDEHYDE_DEHYDR_CYS"/>
    <property type="match status" value="1"/>
</dbReference>
<proteinExistence type="inferred from homology"/>
<comment type="similarity">
    <text evidence="1 4">Belongs to the aldehyde dehydrogenase family.</text>
</comment>
<dbReference type="InterPro" id="IPR015590">
    <property type="entry name" value="Aldehyde_DH_dom"/>
</dbReference>
<evidence type="ECO:0000256" key="2">
    <source>
        <dbReference type="ARBA" id="ARBA00023002"/>
    </source>
</evidence>
<dbReference type="InterPro" id="IPR016161">
    <property type="entry name" value="Ald_DH/histidinol_DH"/>
</dbReference>
<dbReference type="Pfam" id="PF00171">
    <property type="entry name" value="Aldedh"/>
    <property type="match status" value="2"/>
</dbReference>
<dbReference type="Gene3D" id="3.40.605.10">
    <property type="entry name" value="Aldehyde Dehydrogenase, Chain A, domain 1"/>
    <property type="match status" value="1"/>
</dbReference>
<dbReference type="PANTHER" id="PTHR11699">
    <property type="entry name" value="ALDEHYDE DEHYDROGENASE-RELATED"/>
    <property type="match status" value="1"/>
</dbReference>
<organism evidence="6">
    <name type="scientific">Bactrocera latifrons</name>
    <name type="common">Malaysian fruit fly</name>
    <name type="synonym">Chaetodacus latifrons</name>
    <dbReference type="NCBI Taxonomy" id="174628"/>
    <lineage>
        <taxon>Eukaryota</taxon>
        <taxon>Metazoa</taxon>
        <taxon>Ecdysozoa</taxon>
        <taxon>Arthropoda</taxon>
        <taxon>Hexapoda</taxon>
        <taxon>Insecta</taxon>
        <taxon>Pterygota</taxon>
        <taxon>Neoptera</taxon>
        <taxon>Endopterygota</taxon>
        <taxon>Diptera</taxon>
        <taxon>Brachycera</taxon>
        <taxon>Muscomorpha</taxon>
        <taxon>Tephritoidea</taxon>
        <taxon>Tephritidae</taxon>
        <taxon>Bactrocera</taxon>
        <taxon>Bactrocera</taxon>
    </lineage>
</organism>